<dbReference type="EMBL" id="AUZM01000060">
    <property type="protein sequence ID" value="ERT05334.1"/>
    <property type="molecule type" value="Genomic_DNA"/>
</dbReference>
<dbReference type="GO" id="GO:0009007">
    <property type="term" value="F:site-specific DNA-methyltransferase (adenine-specific) activity"/>
    <property type="evidence" value="ECO:0007669"/>
    <property type="project" value="UniProtKB-EC"/>
</dbReference>
<accession>U7QBU6</accession>
<keyword evidence="3" id="KW-0808">Transferase</keyword>
<evidence type="ECO:0000259" key="8">
    <source>
        <dbReference type="Pfam" id="PF22240"/>
    </source>
</evidence>
<dbReference type="SUPFAM" id="SSF53335">
    <property type="entry name" value="S-adenosyl-L-methionine-dependent methyltransferases"/>
    <property type="match status" value="1"/>
</dbReference>
<dbReference type="GO" id="GO:0008170">
    <property type="term" value="F:N-methyltransferase activity"/>
    <property type="evidence" value="ECO:0007669"/>
    <property type="project" value="InterPro"/>
</dbReference>
<dbReference type="AlphaFoldDB" id="U7QBU6"/>
<evidence type="ECO:0000256" key="1">
    <source>
        <dbReference type="ARBA" id="ARBA00011900"/>
    </source>
</evidence>
<keyword evidence="4" id="KW-0949">S-adenosyl-L-methionine</keyword>
<dbReference type="PRINTS" id="PR00507">
    <property type="entry name" value="N12N6MTFRASE"/>
</dbReference>
<keyword evidence="10" id="KW-1185">Reference proteome</keyword>
<dbReference type="RefSeq" id="WP_023068397.1">
    <property type="nucleotide sequence ID" value="NZ_AUZM01000060.1"/>
</dbReference>
<dbReference type="InterPro" id="IPR053980">
    <property type="entry name" value="ISP_coupler"/>
</dbReference>
<reference evidence="9 10" key="1">
    <citation type="journal article" date="2013" name="Front. Microbiol.">
        <title>Comparative genomic analyses of the cyanobacterium, Lyngbya aestuarii BL J, a powerful hydrogen producer.</title>
        <authorList>
            <person name="Kothari A."/>
            <person name="Vaughn M."/>
            <person name="Garcia-Pichel F."/>
        </authorList>
    </citation>
    <scope>NUCLEOTIDE SEQUENCE [LARGE SCALE GENOMIC DNA]</scope>
    <source>
        <strain evidence="9 10">BL J</strain>
    </source>
</reference>
<keyword evidence="5" id="KW-0680">Restriction system</keyword>
<dbReference type="InterPro" id="IPR003356">
    <property type="entry name" value="DNA_methylase_A-5"/>
</dbReference>
<dbReference type="InterPro" id="IPR029063">
    <property type="entry name" value="SAM-dependent_MTases_sf"/>
</dbReference>
<evidence type="ECO:0000256" key="3">
    <source>
        <dbReference type="ARBA" id="ARBA00022679"/>
    </source>
</evidence>
<dbReference type="GO" id="GO:0009307">
    <property type="term" value="P:DNA restriction-modification system"/>
    <property type="evidence" value="ECO:0007669"/>
    <property type="project" value="UniProtKB-KW"/>
</dbReference>
<dbReference type="Pfam" id="PF02384">
    <property type="entry name" value="N6_Mtase"/>
    <property type="match status" value="1"/>
</dbReference>
<evidence type="ECO:0000256" key="4">
    <source>
        <dbReference type="ARBA" id="ARBA00022691"/>
    </source>
</evidence>
<evidence type="ECO:0000256" key="6">
    <source>
        <dbReference type="ARBA" id="ARBA00047942"/>
    </source>
</evidence>
<dbReference type="PATRIC" id="fig|1348334.3.peg.4545"/>
<proteinExistence type="predicted"/>
<protein>
    <recommendedName>
        <fullName evidence="1">site-specific DNA-methyltransferase (adenine-specific)</fullName>
        <ecNumber evidence="1">2.1.1.72</ecNumber>
    </recommendedName>
</protein>
<dbReference type="InterPro" id="IPR051537">
    <property type="entry name" value="DNA_Adenine_Mtase"/>
</dbReference>
<evidence type="ECO:0000256" key="5">
    <source>
        <dbReference type="ARBA" id="ARBA00022747"/>
    </source>
</evidence>
<comment type="caution">
    <text evidence="9">The sequence shown here is derived from an EMBL/GenBank/DDBJ whole genome shotgun (WGS) entry which is preliminary data.</text>
</comment>
<dbReference type="Pfam" id="PF22240">
    <property type="entry name" value="ISP_coupler"/>
    <property type="match status" value="1"/>
</dbReference>
<evidence type="ECO:0000313" key="10">
    <source>
        <dbReference type="Proteomes" id="UP000017127"/>
    </source>
</evidence>
<keyword evidence="2 9" id="KW-0489">Methyltransferase</keyword>
<dbReference type="PANTHER" id="PTHR42933:SF3">
    <property type="entry name" value="TYPE I RESTRICTION ENZYME MJAVIII METHYLASE SUBUNIT"/>
    <property type="match status" value="1"/>
</dbReference>
<organism evidence="9 10">
    <name type="scientific">Lyngbya aestuarii BL J</name>
    <dbReference type="NCBI Taxonomy" id="1348334"/>
    <lineage>
        <taxon>Bacteria</taxon>
        <taxon>Bacillati</taxon>
        <taxon>Cyanobacteriota</taxon>
        <taxon>Cyanophyceae</taxon>
        <taxon>Oscillatoriophycideae</taxon>
        <taxon>Oscillatoriales</taxon>
        <taxon>Microcoleaceae</taxon>
        <taxon>Lyngbya</taxon>
    </lineage>
</organism>
<comment type="catalytic activity">
    <reaction evidence="6">
        <text>a 2'-deoxyadenosine in DNA + S-adenosyl-L-methionine = an N(6)-methyl-2'-deoxyadenosine in DNA + S-adenosyl-L-homocysteine + H(+)</text>
        <dbReference type="Rhea" id="RHEA:15197"/>
        <dbReference type="Rhea" id="RHEA-COMP:12418"/>
        <dbReference type="Rhea" id="RHEA-COMP:12419"/>
        <dbReference type="ChEBI" id="CHEBI:15378"/>
        <dbReference type="ChEBI" id="CHEBI:57856"/>
        <dbReference type="ChEBI" id="CHEBI:59789"/>
        <dbReference type="ChEBI" id="CHEBI:90615"/>
        <dbReference type="ChEBI" id="CHEBI:90616"/>
        <dbReference type="EC" id="2.1.1.72"/>
    </reaction>
</comment>
<gene>
    <name evidence="9" type="ORF">M595_4702</name>
</gene>
<dbReference type="GO" id="GO:0032259">
    <property type="term" value="P:methylation"/>
    <property type="evidence" value="ECO:0007669"/>
    <property type="project" value="UniProtKB-KW"/>
</dbReference>
<name>U7QBU6_9CYAN</name>
<feature type="domain" description="DNA methylase adenine-specific" evidence="7">
    <location>
        <begin position="282"/>
        <end position="386"/>
    </location>
</feature>
<evidence type="ECO:0000313" key="9">
    <source>
        <dbReference type="EMBL" id="ERT05334.1"/>
    </source>
</evidence>
<dbReference type="EC" id="2.1.1.72" evidence="1"/>
<sequence length="419" mass="49227">MSRLLVTQYQAEVEKIIRYGGSRKETSIRNAFERLLNEYCQPRNYLLIPELDFKTKFNTTVFPDGTVKDAIRLEHGWWESKDQYDHLDEEIEKKQELGYPDENILFEDSQTAVLIQHSREQLRVSMRDSEALDGLISTFVDYERPEVRDFRSAIAKFKEDIPHIIEALRQIITQQEANNTKFRERRNSFLEVCRQSINPEIEIFDIHEMLIQHILTEDIFTNIFHESQFHRENNIGREISEIVNTFFTGATRRNTLKSIEHYYAVIRRKSENIANHHEKQKFLKAVYENFYKAYNPKAADRLGIVYTPNEIVRFMIESADYLVHKHFGKLLSDPGVEILDPCTGTGTYVTELIEYLPADKLEHKYKHEIHCNEVAILPYYIANLNIEFTYQQKIGKYEEFENICLVDTLDHGGLGGKAA</sequence>
<dbReference type="GO" id="GO:0003677">
    <property type="term" value="F:DNA binding"/>
    <property type="evidence" value="ECO:0007669"/>
    <property type="project" value="InterPro"/>
</dbReference>
<dbReference type="Gene3D" id="3.40.50.150">
    <property type="entry name" value="Vaccinia Virus protein VP39"/>
    <property type="match status" value="1"/>
</dbReference>
<dbReference type="PANTHER" id="PTHR42933">
    <property type="entry name" value="SLR6095 PROTEIN"/>
    <property type="match status" value="1"/>
</dbReference>
<feature type="domain" description="Type ISP restriction-modification enzyme coupler" evidence="8">
    <location>
        <begin position="156"/>
        <end position="276"/>
    </location>
</feature>
<evidence type="ECO:0000256" key="2">
    <source>
        <dbReference type="ARBA" id="ARBA00022603"/>
    </source>
</evidence>
<dbReference type="Proteomes" id="UP000017127">
    <property type="component" value="Unassembled WGS sequence"/>
</dbReference>
<evidence type="ECO:0000259" key="7">
    <source>
        <dbReference type="Pfam" id="PF02384"/>
    </source>
</evidence>